<evidence type="ECO:0000313" key="2">
    <source>
        <dbReference type="Proteomes" id="UP000288168"/>
    </source>
</evidence>
<gene>
    <name evidence="1" type="ORF">CEP54_004409</name>
</gene>
<comment type="caution">
    <text evidence="1">The sequence shown here is derived from an EMBL/GenBank/DDBJ whole genome shotgun (WGS) entry which is preliminary data.</text>
</comment>
<dbReference type="AlphaFoldDB" id="A0A428QI32"/>
<accession>A0A428QI32</accession>
<evidence type="ECO:0000313" key="1">
    <source>
        <dbReference type="EMBL" id="RSL64960.1"/>
    </source>
</evidence>
<reference evidence="1 2" key="1">
    <citation type="submission" date="2017-06" db="EMBL/GenBank/DDBJ databases">
        <title>Comparative genomic analysis of Ambrosia Fusariam Clade fungi.</title>
        <authorList>
            <person name="Stajich J.E."/>
            <person name="Carrillo J."/>
            <person name="Kijimoto T."/>
            <person name="Eskalen A."/>
            <person name="O'Donnell K."/>
            <person name="Kasson M."/>
        </authorList>
    </citation>
    <scope>NUCLEOTIDE SEQUENCE [LARGE SCALE GENOMIC DNA]</scope>
    <source>
        <strain evidence="1 2">NRRL62584</strain>
    </source>
</reference>
<keyword evidence="2" id="KW-1185">Reference proteome</keyword>
<dbReference type="Proteomes" id="UP000288168">
    <property type="component" value="Unassembled WGS sequence"/>
</dbReference>
<organism evidence="1 2">
    <name type="scientific">Fusarium duplospermum</name>
    <dbReference type="NCBI Taxonomy" id="1325734"/>
    <lineage>
        <taxon>Eukaryota</taxon>
        <taxon>Fungi</taxon>
        <taxon>Dikarya</taxon>
        <taxon>Ascomycota</taxon>
        <taxon>Pezizomycotina</taxon>
        <taxon>Sordariomycetes</taxon>
        <taxon>Hypocreomycetidae</taxon>
        <taxon>Hypocreales</taxon>
        <taxon>Nectriaceae</taxon>
        <taxon>Fusarium</taxon>
        <taxon>Fusarium solani species complex</taxon>
    </lineage>
</organism>
<proteinExistence type="predicted"/>
<protein>
    <submittedName>
        <fullName evidence="1">Uncharacterized protein</fullName>
    </submittedName>
</protein>
<sequence length="155" mass="16255">MDQSSEQSTELEAKVNLDATNSLLEGSFETTIVVNTINSSAYLPSPLTLSSVEQPLIANEAWHIHWLTPPSPTSSLVLSMNPGGGIGVENIVCEASQLASATDNNRAAESGAAMAAELKLILGSLASQLACLDVYIPGSPCPWSLDSRPSFNLVV</sequence>
<dbReference type="EMBL" id="NKCI01000031">
    <property type="protein sequence ID" value="RSL64960.1"/>
    <property type="molecule type" value="Genomic_DNA"/>
</dbReference>
<name>A0A428QI32_9HYPO</name>